<keyword evidence="11" id="KW-0539">Nucleus</keyword>
<evidence type="ECO:0000256" key="8">
    <source>
        <dbReference type="ARBA" id="ARBA00022776"/>
    </source>
</evidence>
<feature type="region of interest" description="Disordered" evidence="14">
    <location>
        <begin position="248"/>
        <end position="287"/>
    </location>
</feature>
<comment type="caution">
    <text evidence="16">The sequence shown here is derived from an EMBL/GenBank/DDBJ whole genome shotgun (WGS) entry which is preliminary data.</text>
</comment>
<evidence type="ECO:0000256" key="5">
    <source>
        <dbReference type="ARBA" id="ARBA00022618"/>
    </source>
</evidence>
<dbReference type="Pfam" id="PF00004">
    <property type="entry name" value="AAA"/>
    <property type="match status" value="1"/>
</dbReference>
<keyword evidence="5" id="KW-0132">Cell division</keyword>
<feature type="compositionally biased region" description="Low complexity" evidence="14">
    <location>
        <begin position="345"/>
        <end position="355"/>
    </location>
</feature>
<feature type="compositionally biased region" description="Basic and acidic residues" evidence="14">
    <location>
        <begin position="451"/>
        <end position="463"/>
    </location>
</feature>
<dbReference type="GO" id="GO:0005874">
    <property type="term" value="C:microtubule"/>
    <property type="evidence" value="ECO:0007669"/>
    <property type="project" value="UniProtKB-KW"/>
</dbReference>
<dbReference type="SMART" id="SM00382">
    <property type="entry name" value="AAA"/>
    <property type="match status" value="1"/>
</dbReference>
<feature type="region of interest" description="Disordered" evidence="14">
    <location>
        <begin position="191"/>
        <end position="227"/>
    </location>
</feature>
<keyword evidence="10" id="KW-0206">Cytoskeleton</keyword>
<keyword evidence="9" id="KW-0067">ATP-binding</keyword>
<dbReference type="GO" id="GO:0008568">
    <property type="term" value="F:microtubule severing ATPase activity"/>
    <property type="evidence" value="ECO:0007669"/>
    <property type="project" value="TreeGrafter"/>
</dbReference>
<evidence type="ECO:0000256" key="9">
    <source>
        <dbReference type="ARBA" id="ARBA00022840"/>
    </source>
</evidence>
<reference evidence="16 17" key="1">
    <citation type="submission" date="2019-08" db="EMBL/GenBank/DDBJ databases">
        <title>A chromosome-level genome assembly, high-density linkage maps, and genome scans reveal the genomic architecture of hybrid incompatibilities underlying speciation via character displacement in darters (Percidae: Etheostominae).</title>
        <authorList>
            <person name="Moran R.L."/>
            <person name="Catchen J.M."/>
            <person name="Fuller R.C."/>
        </authorList>
    </citation>
    <scope>NUCLEOTIDE SEQUENCE [LARGE SCALE GENOMIC DNA]</scope>
    <source>
        <strain evidence="16">EspeVRDwgs_2016</strain>
        <tissue evidence="16">Muscle</tissue>
    </source>
</reference>
<evidence type="ECO:0000256" key="4">
    <source>
        <dbReference type="ARBA" id="ARBA00022490"/>
    </source>
</evidence>
<evidence type="ECO:0000256" key="14">
    <source>
        <dbReference type="SAM" id="MobiDB-lite"/>
    </source>
</evidence>
<dbReference type="Proteomes" id="UP000327493">
    <property type="component" value="Chromosome 24"/>
</dbReference>
<dbReference type="PANTHER" id="PTHR23074:SF33">
    <property type="entry name" value="FIDGETIN-LIKE PROTEIN 2"/>
    <property type="match status" value="1"/>
</dbReference>
<comment type="subcellular location">
    <subcellularLocation>
        <location evidence="2">Cytoplasm</location>
        <location evidence="2">Cytoskeleton</location>
        <location evidence="2">Microtubule organizing center</location>
        <location evidence="2">Centrosome</location>
    </subcellularLocation>
    <subcellularLocation>
        <location evidence="1">Nucleus matrix</location>
    </subcellularLocation>
</comment>
<dbReference type="SUPFAM" id="SSF52540">
    <property type="entry name" value="P-loop containing nucleoside triphosphate hydrolases"/>
    <property type="match status" value="1"/>
</dbReference>
<protein>
    <recommendedName>
        <fullName evidence="13">Fidgetin</fullName>
    </recommendedName>
</protein>
<evidence type="ECO:0000256" key="2">
    <source>
        <dbReference type="ARBA" id="ARBA00004300"/>
    </source>
</evidence>
<keyword evidence="6" id="KW-0493">Microtubule</keyword>
<feature type="region of interest" description="Disordered" evidence="14">
    <location>
        <begin position="908"/>
        <end position="929"/>
    </location>
</feature>
<dbReference type="GO" id="GO:0016887">
    <property type="term" value="F:ATP hydrolysis activity"/>
    <property type="evidence" value="ECO:0007669"/>
    <property type="project" value="InterPro"/>
</dbReference>
<dbReference type="PANTHER" id="PTHR23074">
    <property type="entry name" value="AAA DOMAIN-CONTAINING"/>
    <property type="match status" value="1"/>
</dbReference>
<evidence type="ECO:0000256" key="3">
    <source>
        <dbReference type="ARBA" id="ARBA00006914"/>
    </source>
</evidence>
<evidence type="ECO:0000256" key="10">
    <source>
        <dbReference type="ARBA" id="ARBA00023212"/>
    </source>
</evidence>
<dbReference type="FunFam" id="1.10.8.60:FF:000022">
    <property type="entry name" value="Fidgetin like 1"/>
    <property type="match status" value="1"/>
</dbReference>
<evidence type="ECO:0000256" key="6">
    <source>
        <dbReference type="ARBA" id="ARBA00022701"/>
    </source>
</evidence>
<dbReference type="EMBL" id="VOFY01000024">
    <property type="protein sequence ID" value="KAA8579502.1"/>
    <property type="molecule type" value="Genomic_DNA"/>
</dbReference>
<organism evidence="16 17">
    <name type="scientific">Etheostoma spectabile</name>
    <name type="common">orangethroat darter</name>
    <dbReference type="NCBI Taxonomy" id="54343"/>
    <lineage>
        <taxon>Eukaryota</taxon>
        <taxon>Metazoa</taxon>
        <taxon>Chordata</taxon>
        <taxon>Craniata</taxon>
        <taxon>Vertebrata</taxon>
        <taxon>Euteleostomi</taxon>
        <taxon>Actinopterygii</taxon>
        <taxon>Neopterygii</taxon>
        <taxon>Teleostei</taxon>
        <taxon>Neoteleostei</taxon>
        <taxon>Acanthomorphata</taxon>
        <taxon>Eupercaria</taxon>
        <taxon>Perciformes</taxon>
        <taxon>Percoidei</taxon>
        <taxon>Percidae</taxon>
        <taxon>Etheostomatinae</taxon>
        <taxon>Etheostoma</taxon>
    </lineage>
</organism>
<evidence type="ECO:0000256" key="1">
    <source>
        <dbReference type="ARBA" id="ARBA00004109"/>
    </source>
</evidence>
<keyword evidence="8" id="KW-0498">Mitosis</keyword>
<dbReference type="InterPro" id="IPR027417">
    <property type="entry name" value="P-loop_NTPase"/>
</dbReference>
<dbReference type="InterPro" id="IPR050304">
    <property type="entry name" value="MT-severing_AAA_ATPase"/>
</dbReference>
<dbReference type="FunFam" id="3.40.50.300:FF:000495">
    <property type="entry name" value="Fidgetin like 2"/>
    <property type="match status" value="1"/>
</dbReference>
<feature type="region of interest" description="Disordered" evidence="14">
    <location>
        <begin position="342"/>
        <end position="463"/>
    </location>
</feature>
<feature type="compositionally biased region" description="Polar residues" evidence="14">
    <location>
        <begin position="401"/>
        <end position="424"/>
    </location>
</feature>
<dbReference type="Gene3D" id="3.40.50.300">
    <property type="entry name" value="P-loop containing nucleotide triphosphate hydrolases"/>
    <property type="match status" value="1"/>
</dbReference>
<dbReference type="GO" id="GO:0051301">
    <property type="term" value="P:cell division"/>
    <property type="evidence" value="ECO:0007669"/>
    <property type="project" value="UniProtKB-KW"/>
</dbReference>
<feature type="compositionally biased region" description="Basic and acidic residues" evidence="14">
    <location>
        <begin position="915"/>
        <end position="928"/>
    </location>
</feature>
<evidence type="ECO:0000256" key="12">
    <source>
        <dbReference type="ARBA" id="ARBA00023306"/>
    </source>
</evidence>
<feature type="compositionally biased region" description="Polar residues" evidence="14">
    <location>
        <begin position="369"/>
        <end position="391"/>
    </location>
</feature>
<dbReference type="GO" id="GO:0016363">
    <property type="term" value="C:nuclear matrix"/>
    <property type="evidence" value="ECO:0007669"/>
    <property type="project" value="UniProtKB-SubCell"/>
</dbReference>
<comment type="similarity">
    <text evidence="3">Belongs to the AAA ATPase family.</text>
</comment>
<keyword evidence="12" id="KW-0131">Cell cycle</keyword>
<dbReference type="AlphaFoldDB" id="A0A5J5CCK6"/>
<feature type="compositionally biased region" description="Low complexity" evidence="14">
    <location>
        <begin position="191"/>
        <end position="209"/>
    </location>
</feature>
<proteinExistence type="inferred from homology"/>
<name>A0A5J5CCK6_9PERO</name>
<dbReference type="GO" id="GO:0005524">
    <property type="term" value="F:ATP binding"/>
    <property type="evidence" value="ECO:0007669"/>
    <property type="project" value="UniProtKB-KW"/>
</dbReference>
<keyword evidence="17" id="KW-1185">Reference proteome</keyword>
<dbReference type="CDD" id="cd19523">
    <property type="entry name" value="RecA-like_fidgetin"/>
    <property type="match status" value="1"/>
</dbReference>
<evidence type="ECO:0000313" key="17">
    <source>
        <dbReference type="Proteomes" id="UP000327493"/>
    </source>
</evidence>
<sequence length="948" mass="101933">MKKRGRQKGLKMQWTPEHSQWAEQHFDISSTTRSPAHKAEAYRAVPGHLQRSATYQYAWANDDISALTASNLLKKYAEKYSGILEMPGSYSEAPGVINGRKGESEPWQDGVYPMSCIPEGVSVRKGGVAAASEVVSGMCSSPGLASSTLSEPSYSSSSCGSHSATALHSSMASQEYGPPYSSSYLHSSYSSQSAPAPALPSPLHSSGLLQPPPPPPSHPTLVPAYNGGSPNLSSYNYPPAGYPAQSSVGPGYSPGGAPPPSSYLPSGIAAPTPLPPSSNLPGYPYQSHNLTPIAPTPLNSSSSNSLKRKAFYMTGQGEIDSAYGNFGYGQARSSAESPMYRIADSSSANGGSNSVSGGGFDRSAEKSSLPFNPQKQSTMSSEQRKYSNQATGGPLTPPAYVTSTLGGSRSADSLASFTSPSLSEQGADDHRLHLSHSAPGPTSSSSTSSSRHAEEQLKTSDPHLLDMVTSEIVQQGPPVDWSDIAGLELAKATLKEEVLWPILRPDMFSSLGPAPRCVLLFGPRGSGRTLLGRCLASQLGAPFLQLNGSTLATKWLAEGEKIIRASFLVARCRQPSVLFISEVDMLLSAHLSEESPINRLKGELLSQLDSLLMGSGDDGNQVLVVCSTSRPQDMDEGLRRYFARRVLVPLPDGAARHQIVSQLLAQSQHKYCMSDEELALLVQRTEGFSGLDLARLCQEALVGLLHISAQGMDMSGMMPRGQVRPFTYQDFESVFCKFQSSISQKEIDTYTEWNKMFGCSHYRLYAILSFPVILPPIFHSARRPLLPPSLPRSLFAGLAVEEAQSVAMGEGRPEMCGERGSWRQQQQQRRRRLQRWWERWWWCGGNLTQSCVLGMTSLGGPVEVWCLGIAFAPGIGGRYGAEAETGMSPESLFYLACDGEIQINSCQSGGPQGEGLRRWGEDEAEGGRGRPVSCWDFSIGAIVSGKIN</sequence>
<dbReference type="Gene3D" id="1.10.8.60">
    <property type="match status" value="1"/>
</dbReference>
<keyword evidence="7" id="KW-0547">Nucleotide-binding</keyword>
<evidence type="ECO:0000256" key="7">
    <source>
        <dbReference type="ARBA" id="ARBA00022741"/>
    </source>
</evidence>
<gene>
    <name evidence="16" type="ORF">FQN60_006595</name>
</gene>
<evidence type="ECO:0000313" key="16">
    <source>
        <dbReference type="EMBL" id="KAA8579502.1"/>
    </source>
</evidence>
<dbReference type="GO" id="GO:0005813">
    <property type="term" value="C:centrosome"/>
    <property type="evidence" value="ECO:0007669"/>
    <property type="project" value="UniProtKB-SubCell"/>
</dbReference>
<evidence type="ECO:0000256" key="11">
    <source>
        <dbReference type="ARBA" id="ARBA00023242"/>
    </source>
</evidence>
<dbReference type="InterPro" id="IPR047828">
    <property type="entry name" value="Fidgetin_ATPase"/>
</dbReference>
<dbReference type="InterPro" id="IPR003593">
    <property type="entry name" value="AAA+_ATPase"/>
</dbReference>
<evidence type="ECO:0000256" key="13">
    <source>
        <dbReference type="ARBA" id="ARBA00071323"/>
    </source>
</evidence>
<accession>A0A5J5CCK6</accession>
<evidence type="ECO:0000259" key="15">
    <source>
        <dbReference type="SMART" id="SM00382"/>
    </source>
</evidence>
<keyword evidence="4" id="KW-0963">Cytoplasm</keyword>
<dbReference type="InterPro" id="IPR003959">
    <property type="entry name" value="ATPase_AAA_core"/>
</dbReference>
<feature type="domain" description="AAA+ ATPase" evidence="15">
    <location>
        <begin position="514"/>
        <end position="652"/>
    </location>
</feature>